<reference evidence="2" key="1">
    <citation type="submission" date="2020-01" db="EMBL/GenBank/DDBJ databases">
        <title>Identification and distribution of gene clusters putatively required for synthesis of sphingolipid metabolism inhibitors in phylogenetically diverse species of the filamentous fungus Fusarium.</title>
        <authorList>
            <person name="Kim H.-S."/>
            <person name="Busman M."/>
            <person name="Brown D.W."/>
            <person name="Divon H."/>
            <person name="Uhlig S."/>
            <person name="Proctor R.H."/>
        </authorList>
    </citation>
    <scope>NUCLEOTIDE SEQUENCE</scope>
    <source>
        <strain evidence="2">NRRL 53441</strain>
    </source>
</reference>
<organism evidence="2 3">
    <name type="scientific">Fusarium austroafricanum</name>
    <dbReference type="NCBI Taxonomy" id="2364996"/>
    <lineage>
        <taxon>Eukaryota</taxon>
        <taxon>Fungi</taxon>
        <taxon>Dikarya</taxon>
        <taxon>Ascomycota</taxon>
        <taxon>Pezizomycotina</taxon>
        <taxon>Sordariomycetes</taxon>
        <taxon>Hypocreomycetidae</taxon>
        <taxon>Hypocreales</taxon>
        <taxon>Nectriaceae</taxon>
        <taxon>Fusarium</taxon>
        <taxon>Fusarium concolor species complex</taxon>
    </lineage>
</organism>
<dbReference type="AlphaFoldDB" id="A0A8H4KHL4"/>
<dbReference type="InterPro" id="IPR000073">
    <property type="entry name" value="AB_hydrolase_1"/>
</dbReference>
<name>A0A8H4KHL4_9HYPO</name>
<accession>A0A8H4KHL4</accession>
<proteinExistence type="predicted"/>
<dbReference type="EMBL" id="JAADJG010000289">
    <property type="protein sequence ID" value="KAF4449383.1"/>
    <property type="molecule type" value="Genomic_DNA"/>
</dbReference>
<dbReference type="GO" id="GO:0016787">
    <property type="term" value="F:hydrolase activity"/>
    <property type="evidence" value="ECO:0007669"/>
    <property type="project" value="UniProtKB-KW"/>
</dbReference>
<dbReference type="OrthoDB" id="1263307at2759"/>
<dbReference type="InterPro" id="IPR029058">
    <property type="entry name" value="AB_hydrolase_fold"/>
</dbReference>
<dbReference type="Gene3D" id="3.40.50.1820">
    <property type="entry name" value="alpha/beta hydrolase"/>
    <property type="match status" value="1"/>
</dbReference>
<feature type="domain" description="AB hydrolase-1" evidence="1">
    <location>
        <begin position="6"/>
        <end position="225"/>
    </location>
</feature>
<evidence type="ECO:0000313" key="3">
    <source>
        <dbReference type="Proteomes" id="UP000605986"/>
    </source>
</evidence>
<keyword evidence="3" id="KW-1185">Reference proteome</keyword>
<comment type="caution">
    <text evidence="2">The sequence shown here is derived from an EMBL/GenBank/DDBJ whole genome shotgun (WGS) entry which is preliminary data.</text>
</comment>
<dbReference type="InterPro" id="IPR052897">
    <property type="entry name" value="Sec-Metab_Biosynth_Hydrolase"/>
</dbReference>
<gene>
    <name evidence="2" type="ORF">F53441_7362</name>
</gene>
<evidence type="ECO:0000313" key="2">
    <source>
        <dbReference type="EMBL" id="KAF4449383.1"/>
    </source>
</evidence>
<dbReference type="Pfam" id="PF12697">
    <property type="entry name" value="Abhydrolase_6"/>
    <property type="match status" value="1"/>
</dbReference>
<keyword evidence="2" id="KW-0378">Hydrolase</keyword>
<dbReference type="PANTHER" id="PTHR37017:SF11">
    <property type="entry name" value="ESTERASE_LIPASE_THIOESTERASE DOMAIN-CONTAINING PROTEIN"/>
    <property type="match status" value="1"/>
</dbReference>
<evidence type="ECO:0000259" key="1">
    <source>
        <dbReference type="Pfam" id="PF12697"/>
    </source>
</evidence>
<dbReference type="Proteomes" id="UP000605986">
    <property type="component" value="Unassembled WGS sequence"/>
</dbReference>
<dbReference type="SUPFAM" id="SSF53474">
    <property type="entry name" value="alpha/beta-Hydrolases"/>
    <property type="match status" value="1"/>
</dbReference>
<protein>
    <submittedName>
        <fullName evidence="2">Alpha/beta hydrolase family domain-containing protein</fullName>
    </submittedName>
</protein>
<sequence length="234" mass="25686">MIPARILLVHGALADGSSWSKVIPHLLAGGHNVTAVQEPLTSLPDDIATVKEAIHTLNKENEVPIVVVGHSFGGFAITNAATDEPNIKSLVYVMGFAPDKDETIAELGKNYTTPEANKFFYPDAKGRLLLPQPEFLKYFAPDVDHHEARVLATTQGPFDSKRFQYPSGKPAWKQVKNKHYVVASKDQIIQPELESFFAKRMGAKKHELHGASHAGLWSHGKEVADIILEAARGH</sequence>
<dbReference type="PANTHER" id="PTHR37017">
    <property type="entry name" value="AB HYDROLASE-1 DOMAIN-CONTAINING PROTEIN-RELATED"/>
    <property type="match status" value="1"/>
</dbReference>